<evidence type="ECO:0000313" key="15">
    <source>
        <dbReference type="Proteomes" id="UP000015106"/>
    </source>
</evidence>
<evidence type="ECO:0000313" key="14">
    <source>
        <dbReference type="EnsemblPlants" id="TuG1812G0700004985.01.T04"/>
    </source>
</evidence>
<evidence type="ECO:0000256" key="4">
    <source>
        <dbReference type="ARBA" id="ARBA00022741"/>
    </source>
</evidence>
<evidence type="ECO:0000256" key="6">
    <source>
        <dbReference type="ARBA" id="ARBA00023054"/>
    </source>
</evidence>
<sequence length="1722" mass="192831">MELSPVSSSLGAMGSLSRKLDELLATGHWALRGAAMDGIGHLAADLHELQSLLLSLSNAQDPPVAAGCWMKEVRELSYDVEDCADRFVNAAETRRRPARRNASVARLKINRLPRRRRWLPWINSRVLEFRTRAQEASERYWRYQFDDCASGPEYSPATGRTVCAEPGDHVGMEGPVGELHRSLTDGQEQLKVVAIVGVAGIGKTTLALKLLGKLQGQFECVAFARTAQKPNMRGIISSILSQVRPHQLPDPADMHHLIRDLKEHLQDKRYFIVIDDLWATSVWDVLSRAFPEGSSCSRIVATTEIMEVAQACCSFHPVHIFQMEFLSDNDSQKLLLQRILSENQSPQHFDHVLPHILRKCGGLPLAIIMVASLLASRPEKLDQLGFVQSSLGSNMRLQAHPTMERFMEQLLNIRFDSLPHYLKTCLLYLSTCPEGYIFLKDDLVKQWLAEDLICAQLGKDMEEVAISYFDELVSMGLIQVMDINYSYDLLSYSVHHMVLDFITYKSIEENFITVVDYSQTAMLLPDKVRRLSLHFGSATYATTPASTRLSQVRSLFFFGLFNCMPSLMVFKFLRVLNLRLWVDLGNMSLDLTRISELFRLRYLHVTCSAIVKLPDQIEAMKHLETLEINSRVCAIPPDIVRLPSLLHLCLRGGTNLPDGIGHIRSLRTLKYFDLGNNSEDNLWSLGELTNLRDLHFTYSRLPSSEHLKRNLIALASSLGKLCNLKSVTLAPGTAGMVVLVDGSSSMSSAPVFLERLELLPPICIFSRLPKWIGQLRKIRIVKVAVKELLTNDIDILTGLPSLAVLSLWVQTAPEGGIIFNEGALPVLKYFEFRCGVLCLAFMAGAMPNLRRIKLAFNTDIREKYSNMLAGIEHLLNLQDVTGQIGVVTESDRGAAESAFKEAISKHPMSSRSSIQWVDPVEKVFCPSEKQYLRRGRGSSDETHGGLEKAEDAIKHAKRGKTSSAGLDLDHDIKAYRTSCSSAFFPQKRVRTHFFCIRRKATKMGQSYTTTKGGTDRTENKKEQQKLQTPLNYVQRKNQQQSSHSSASVGNKTEDAKLFSTTPSSSNLQSIEREEQMLLDSMEQECLDSSQPGEQIAAETVVQSQVSSPSSRSPSSARHHEEEHASGLNLAGEGMKMSSNIILKQDILAKVKEHEEQIASLRMHLVDYSVKESHILNEKLVLEKRIAYMRREFDQHQQDSLDAASKALSYRQDIIEENLHLAYSLQAARRSRSNFVLSLTPLLSAHNLQPSIPDAQSIVSNLKVLFTHLQEKLAITEEKQKELQYQIARRAESSNITAQTPSHPPGNALVASSQTDLDIVPQQAYPHVQRPISYPVRARRDRGLLANENRQILPTKAALTDTEHDNVGRTSPPRSNQFTKYGVAKETERDSRAGRSRAVRFNFESKDQNPSFKAPVGGDVTKNLEGAETQTSREPPAEWSPQGPPNLVSGLEGGNLSYPYLPTVLEEPSSSFFEAAEDDPLPAIDGLRITGEAFPGSELQASGYSSNGTTSCYFEWVRHLEDGSVNYIEGAKQPTYLVTADDLDSLLAIEVQPLDDRKRKGEIVKVYANEQRKITCDPEMKELIEKILSIGHVSYEVLLPVKFINMWDPALLAINREGYSIKCNGQRGVVMTEKFQQATTINIPYGRPTEFSIQSAKGAEYNLKPAKSSPSRDAIVLILRLYRMKVRAFSLFLVRHFVSSRALICVCYAESGSLEHVFTGFIY</sequence>
<dbReference type="InterPro" id="IPR041118">
    <property type="entry name" value="Rx_N"/>
</dbReference>
<dbReference type="InterPro" id="IPR027417">
    <property type="entry name" value="P-loop_NTPase"/>
</dbReference>
<dbReference type="InterPro" id="IPR058922">
    <property type="entry name" value="WHD_DRP"/>
</dbReference>
<feature type="domain" description="Disease resistance N-terminal" evidence="9">
    <location>
        <begin position="12"/>
        <end position="98"/>
    </location>
</feature>
<dbReference type="EnsemblPlants" id="TuG1812G0700004985.01.T04">
    <property type="protein sequence ID" value="TuG1812G0700004985.01.T04"/>
    <property type="gene ID" value="TuG1812G0700004985.01"/>
</dbReference>
<protein>
    <recommendedName>
        <fullName evidence="16">Disease resistance protein RPM1</fullName>
    </recommendedName>
</protein>
<dbReference type="Gene3D" id="3.80.10.10">
    <property type="entry name" value="Ribonuclease Inhibitor"/>
    <property type="match status" value="1"/>
</dbReference>
<dbReference type="InterPro" id="IPR056284">
    <property type="entry name" value="AIR9-like_A9"/>
</dbReference>
<feature type="region of interest" description="Disordered" evidence="7">
    <location>
        <begin position="1005"/>
        <end position="1069"/>
    </location>
</feature>
<keyword evidence="15" id="KW-1185">Reference proteome</keyword>
<dbReference type="SUPFAM" id="SSF52540">
    <property type="entry name" value="P-loop containing nucleoside triphosphate hydrolases"/>
    <property type="match status" value="1"/>
</dbReference>
<evidence type="ECO:0000256" key="3">
    <source>
        <dbReference type="ARBA" id="ARBA00022737"/>
    </source>
</evidence>
<keyword evidence="6" id="KW-0175">Coiled coil</keyword>
<dbReference type="Pfam" id="PF23080">
    <property type="entry name" value="DUF7046"/>
    <property type="match status" value="1"/>
</dbReference>
<dbReference type="Gramene" id="TuG1812G0700004985.01.T04">
    <property type="protein sequence ID" value="TuG1812G0700004985.01.T04"/>
    <property type="gene ID" value="TuG1812G0700004985.01"/>
</dbReference>
<dbReference type="FunFam" id="1.10.10.10:FF:000322">
    <property type="entry name" value="Probable disease resistance protein At1g63360"/>
    <property type="match status" value="1"/>
</dbReference>
<dbReference type="GO" id="GO:0002758">
    <property type="term" value="P:innate immune response-activating signaling pathway"/>
    <property type="evidence" value="ECO:0007669"/>
    <property type="project" value="UniProtKB-ARBA"/>
</dbReference>
<reference evidence="15" key="1">
    <citation type="journal article" date="2013" name="Nature">
        <title>Draft genome of the wheat A-genome progenitor Triticum urartu.</title>
        <authorList>
            <person name="Ling H.Q."/>
            <person name="Zhao S."/>
            <person name="Liu D."/>
            <person name="Wang J."/>
            <person name="Sun H."/>
            <person name="Zhang C."/>
            <person name="Fan H."/>
            <person name="Li D."/>
            <person name="Dong L."/>
            <person name="Tao Y."/>
            <person name="Gao C."/>
            <person name="Wu H."/>
            <person name="Li Y."/>
            <person name="Cui Y."/>
            <person name="Guo X."/>
            <person name="Zheng S."/>
            <person name="Wang B."/>
            <person name="Yu K."/>
            <person name="Liang Q."/>
            <person name="Yang W."/>
            <person name="Lou X."/>
            <person name="Chen J."/>
            <person name="Feng M."/>
            <person name="Jian J."/>
            <person name="Zhang X."/>
            <person name="Luo G."/>
            <person name="Jiang Y."/>
            <person name="Liu J."/>
            <person name="Wang Z."/>
            <person name="Sha Y."/>
            <person name="Zhang B."/>
            <person name="Wu H."/>
            <person name="Tang D."/>
            <person name="Shen Q."/>
            <person name="Xue P."/>
            <person name="Zou S."/>
            <person name="Wang X."/>
            <person name="Liu X."/>
            <person name="Wang F."/>
            <person name="Yang Y."/>
            <person name="An X."/>
            <person name="Dong Z."/>
            <person name="Zhang K."/>
            <person name="Zhang X."/>
            <person name="Luo M.C."/>
            <person name="Dvorak J."/>
            <person name="Tong Y."/>
            <person name="Wang J."/>
            <person name="Yang H."/>
            <person name="Li Z."/>
            <person name="Wang D."/>
            <person name="Zhang A."/>
            <person name="Wang J."/>
        </authorList>
    </citation>
    <scope>NUCLEOTIDE SEQUENCE</scope>
    <source>
        <strain evidence="15">cv. G1812</strain>
    </source>
</reference>
<comment type="similarity">
    <text evidence="1">Belongs to the disease resistance NB-LRR family.</text>
</comment>
<evidence type="ECO:0000259" key="9">
    <source>
        <dbReference type="Pfam" id="PF18052"/>
    </source>
</evidence>
<dbReference type="GO" id="GO:0043531">
    <property type="term" value="F:ADP binding"/>
    <property type="evidence" value="ECO:0007669"/>
    <property type="project" value="InterPro"/>
</dbReference>
<feature type="domain" description="NB-ARC" evidence="8">
    <location>
        <begin position="174"/>
        <end position="339"/>
    </location>
</feature>
<proteinExistence type="inferred from homology"/>
<feature type="domain" description="Disease resistance R13L4/SHOC-2-like LRR" evidence="13">
    <location>
        <begin position="551"/>
        <end position="908"/>
    </location>
</feature>
<feature type="domain" description="AIR9-like A9" evidence="11">
    <location>
        <begin position="1485"/>
        <end position="1565"/>
    </location>
</feature>
<dbReference type="Pfam" id="PF18052">
    <property type="entry name" value="Rx_N"/>
    <property type="match status" value="1"/>
</dbReference>
<dbReference type="Pfam" id="PF00931">
    <property type="entry name" value="NB-ARC"/>
    <property type="match status" value="1"/>
</dbReference>
<dbReference type="InterPro" id="IPR032675">
    <property type="entry name" value="LRR_dom_sf"/>
</dbReference>
<dbReference type="Pfam" id="PF23559">
    <property type="entry name" value="WHD_DRP"/>
    <property type="match status" value="1"/>
</dbReference>
<dbReference type="PANTHER" id="PTHR31149:SF14">
    <property type="entry name" value="PROTEIN KINASE DOMAIN-CONTAINING PROTEIN"/>
    <property type="match status" value="1"/>
</dbReference>
<dbReference type="Gene3D" id="2.60.40.2700">
    <property type="match status" value="1"/>
</dbReference>
<dbReference type="GO" id="GO:0042742">
    <property type="term" value="P:defense response to bacterium"/>
    <property type="evidence" value="ECO:0007669"/>
    <property type="project" value="UniProtKB-ARBA"/>
</dbReference>
<feature type="compositionally biased region" description="Polar residues" evidence="7">
    <location>
        <begin position="1058"/>
        <end position="1069"/>
    </location>
</feature>
<evidence type="ECO:0000259" key="10">
    <source>
        <dbReference type="Pfam" id="PF23080"/>
    </source>
</evidence>
<keyword evidence="4" id="KW-0547">Nucleotide-binding</keyword>
<evidence type="ECO:0008006" key="16">
    <source>
        <dbReference type="Google" id="ProtNLM"/>
    </source>
</evidence>
<dbReference type="Gene3D" id="3.40.50.300">
    <property type="entry name" value="P-loop containing nucleotide triphosphate hydrolases"/>
    <property type="match status" value="1"/>
</dbReference>
<feature type="region of interest" description="Disordered" evidence="7">
    <location>
        <begin position="1344"/>
        <end position="1450"/>
    </location>
</feature>
<keyword evidence="2" id="KW-0433">Leucine-rich repeat</keyword>
<feature type="compositionally biased region" description="Basic and acidic residues" evidence="7">
    <location>
        <begin position="1382"/>
        <end position="1392"/>
    </location>
</feature>
<evidence type="ECO:0000259" key="8">
    <source>
        <dbReference type="Pfam" id="PF00931"/>
    </source>
</evidence>
<dbReference type="FunFam" id="2.60.40.2700:FF:000001">
    <property type="entry name" value="Transmembrane protein"/>
    <property type="match status" value="1"/>
</dbReference>
<name>A0A8R7R384_TRIUA</name>
<dbReference type="PANTHER" id="PTHR31149">
    <property type="entry name" value="EXPRESSED PROTEIN"/>
    <property type="match status" value="1"/>
</dbReference>
<dbReference type="Gene3D" id="1.10.10.10">
    <property type="entry name" value="Winged helix-like DNA-binding domain superfamily/Winged helix DNA-binding domain"/>
    <property type="match status" value="1"/>
</dbReference>
<dbReference type="GO" id="GO:0009626">
    <property type="term" value="P:plant-type hypersensitive response"/>
    <property type="evidence" value="ECO:0007669"/>
    <property type="project" value="UniProtKB-ARBA"/>
</dbReference>
<evidence type="ECO:0000256" key="2">
    <source>
        <dbReference type="ARBA" id="ARBA00022614"/>
    </source>
</evidence>
<dbReference type="Pfam" id="PF23197">
    <property type="entry name" value="IG_AIR9"/>
    <property type="match status" value="1"/>
</dbReference>
<keyword evidence="5" id="KW-0611">Plant defense</keyword>
<dbReference type="Proteomes" id="UP000015106">
    <property type="component" value="Chromosome 7"/>
</dbReference>
<dbReference type="InterPro" id="IPR002182">
    <property type="entry name" value="NB-ARC"/>
</dbReference>
<evidence type="ECO:0000259" key="12">
    <source>
        <dbReference type="Pfam" id="PF23559"/>
    </source>
</evidence>
<feature type="compositionally biased region" description="Basic and acidic residues" evidence="7">
    <location>
        <begin position="1013"/>
        <end position="1024"/>
    </location>
</feature>
<feature type="domain" description="Disease resistance protein winged helix" evidence="12">
    <location>
        <begin position="433"/>
        <end position="502"/>
    </location>
</feature>
<dbReference type="SUPFAM" id="SSF52058">
    <property type="entry name" value="L domain-like"/>
    <property type="match status" value="1"/>
</dbReference>
<dbReference type="Gene3D" id="1.20.5.4130">
    <property type="match status" value="1"/>
</dbReference>
<reference evidence="14" key="3">
    <citation type="submission" date="2022-06" db="UniProtKB">
        <authorList>
            <consortium name="EnsemblPlants"/>
        </authorList>
    </citation>
    <scope>IDENTIFICATION</scope>
</reference>
<dbReference type="Gene3D" id="1.10.8.430">
    <property type="entry name" value="Helical domain of apoptotic protease-activating factors"/>
    <property type="match status" value="1"/>
</dbReference>
<feature type="domain" description="DUF7046" evidence="10">
    <location>
        <begin position="1601"/>
        <end position="1684"/>
    </location>
</feature>
<dbReference type="PRINTS" id="PR00364">
    <property type="entry name" value="DISEASERSIST"/>
</dbReference>
<dbReference type="InterPro" id="IPR036388">
    <property type="entry name" value="WH-like_DNA-bd_sf"/>
</dbReference>
<dbReference type="Pfam" id="PF23598">
    <property type="entry name" value="LRR_14"/>
    <property type="match status" value="1"/>
</dbReference>
<evidence type="ECO:0000259" key="13">
    <source>
        <dbReference type="Pfam" id="PF23598"/>
    </source>
</evidence>
<reference evidence="14" key="2">
    <citation type="submission" date="2018-03" db="EMBL/GenBank/DDBJ databases">
        <title>The Triticum urartu genome reveals the dynamic nature of wheat genome evolution.</title>
        <authorList>
            <person name="Ling H."/>
            <person name="Ma B."/>
            <person name="Shi X."/>
            <person name="Liu H."/>
            <person name="Dong L."/>
            <person name="Sun H."/>
            <person name="Cao Y."/>
            <person name="Gao Q."/>
            <person name="Zheng S."/>
            <person name="Li Y."/>
            <person name="Yu Y."/>
            <person name="Du H."/>
            <person name="Qi M."/>
            <person name="Li Y."/>
            <person name="Yu H."/>
            <person name="Cui Y."/>
            <person name="Wang N."/>
            <person name="Chen C."/>
            <person name="Wu H."/>
            <person name="Zhao Y."/>
            <person name="Zhang J."/>
            <person name="Li Y."/>
            <person name="Zhou W."/>
            <person name="Zhang B."/>
            <person name="Hu W."/>
            <person name="Eijk M."/>
            <person name="Tang J."/>
            <person name="Witsenboer H."/>
            <person name="Zhao S."/>
            <person name="Li Z."/>
            <person name="Zhang A."/>
            <person name="Wang D."/>
            <person name="Liang C."/>
        </authorList>
    </citation>
    <scope>NUCLEOTIDE SEQUENCE [LARGE SCALE GENOMIC DNA]</scope>
    <source>
        <strain evidence="14">cv. G1812</strain>
    </source>
</reference>
<feature type="compositionally biased region" description="Polar residues" evidence="7">
    <location>
        <begin position="1367"/>
        <end position="1378"/>
    </location>
</feature>
<feature type="compositionally biased region" description="Low complexity" evidence="7">
    <location>
        <begin position="1100"/>
        <end position="1115"/>
    </location>
</feature>
<evidence type="ECO:0000256" key="5">
    <source>
        <dbReference type="ARBA" id="ARBA00022821"/>
    </source>
</evidence>
<evidence type="ECO:0000256" key="7">
    <source>
        <dbReference type="SAM" id="MobiDB-lite"/>
    </source>
</evidence>
<feature type="compositionally biased region" description="Polar residues" evidence="7">
    <location>
        <begin position="1025"/>
        <end position="1050"/>
    </location>
</feature>
<keyword evidence="3" id="KW-0677">Repeat</keyword>
<evidence type="ECO:0000256" key="1">
    <source>
        <dbReference type="ARBA" id="ARBA00008894"/>
    </source>
</evidence>
<dbReference type="InterPro" id="IPR055474">
    <property type="entry name" value="DUF7046"/>
</dbReference>
<dbReference type="InterPro" id="IPR042197">
    <property type="entry name" value="Apaf_helical"/>
</dbReference>
<evidence type="ECO:0000259" key="11">
    <source>
        <dbReference type="Pfam" id="PF23197"/>
    </source>
</evidence>
<dbReference type="GO" id="GO:0005886">
    <property type="term" value="C:plasma membrane"/>
    <property type="evidence" value="ECO:0007669"/>
    <property type="project" value="TreeGrafter"/>
</dbReference>
<organism evidence="14 15">
    <name type="scientific">Triticum urartu</name>
    <name type="common">Red wild einkorn</name>
    <name type="synonym">Crithodium urartu</name>
    <dbReference type="NCBI Taxonomy" id="4572"/>
    <lineage>
        <taxon>Eukaryota</taxon>
        <taxon>Viridiplantae</taxon>
        <taxon>Streptophyta</taxon>
        <taxon>Embryophyta</taxon>
        <taxon>Tracheophyta</taxon>
        <taxon>Spermatophyta</taxon>
        <taxon>Magnoliopsida</taxon>
        <taxon>Liliopsida</taxon>
        <taxon>Poales</taxon>
        <taxon>Poaceae</taxon>
        <taxon>BOP clade</taxon>
        <taxon>Pooideae</taxon>
        <taxon>Triticodae</taxon>
        <taxon>Triticeae</taxon>
        <taxon>Triticinae</taxon>
        <taxon>Triticum</taxon>
    </lineage>
</organism>
<accession>A0A8R7R384</accession>
<feature type="region of interest" description="Disordered" evidence="7">
    <location>
        <begin position="1098"/>
        <end position="1130"/>
    </location>
</feature>
<dbReference type="InterPro" id="IPR055414">
    <property type="entry name" value="LRR_R13L4/SHOC2-like"/>
</dbReference>